<evidence type="ECO:0000313" key="4">
    <source>
        <dbReference type="Proteomes" id="UP001417504"/>
    </source>
</evidence>
<name>A0AAP0II22_9MAGN</name>
<dbReference type="EMBL" id="JBBNAE010000006">
    <property type="protein sequence ID" value="KAK9115530.1"/>
    <property type="molecule type" value="Genomic_DNA"/>
</dbReference>
<dbReference type="InterPro" id="IPR036426">
    <property type="entry name" value="Bulb-type_lectin_dom_sf"/>
</dbReference>
<dbReference type="SUPFAM" id="SSF51110">
    <property type="entry name" value="alpha-D-mannose-specific plant lectins"/>
    <property type="match status" value="1"/>
</dbReference>
<feature type="chain" id="PRO_5042927984" description="Bulb-type lectin domain-containing protein" evidence="1">
    <location>
        <begin position="26"/>
        <end position="152"/>
    </location>
</feature>
<dbReference type="Proteomes" id="UP001417504">
    <property type="component" value="Unassembled WGS sequence"/>
</dbReference>
<protein>
    <recommendedName>
        <fullName evidence="2">Bulb-type lectin domain-containing protein</fullName>
    </recommendedName>
</protein>
<accession>A0AAP0II22</accession>
<feature type="domain" description="Bulb-type lectin" evidence="2">
    <location>
        <begin position="26"/>
        <end position="138"/>
    </location>
</feature>
<evidence type="ECO:0000313" key="3">
    <source>
        <dbReference type="EMBL" id="KAK9115530.1"/>
    </source>
</evidence>
<gene>
    <name evidence="3" type="ORF">Sjap_014477</name>
</gene>
<feature type="signal peptide" evidence="1">
    <location>
        <begin position="1"/>
        <end position="25"/>
    </location>
</feature>
<dbReference type="AlphaFoldDB" id="A0AAP0II22"/>
<keyword evidence="4" id="KW-1185">Reference proteome</keyword>
<organism evidence="3 4">
    <name type="scientific">Stephania japonica</name>
    <dbReference type="NCBI Taxonomy" id="461633"/>
    <lineage>
        <taxon>Eukaryota</taxon>
        <taxon>Viridiplantae</taxon>
        <taxon>Streptophyta</taxon>
        <taxon>Embryophyta</taxon>
        <taxon>Tracheophyta</taxon>
        <taxon>Spermatophyta</taxon>
        <taxon>Magnoliopsida</taxon>
        <taxon>Ranunculales</taxon>
        <taxon>Menispermaceae</taxon>
        <taxon>Menispermoideae</taxon>
        <taxon>Cissampelideae</taxon>
        <taxon>Stephania</taxon>
    </lineage>
</organism>
<dbReference type="SMART" id="SM00108">
    <property type="entry name" value="B_lectin"/>
    <property type="match status" value="1"/>
</dbReference>
<dbReference type="PROSITE" id="PS50927">
    <property type="entry name" value="BULB_LECTIN"/>
    <property type="match status" value="1"/>
</dbReference>
<dbReference type="CDD" id="cd00028">
    <property type="entry name" value="B_lectin"/>
    <property type="match status" value="1"/>
</dbReference>
<dbReference type="Gene3D" id="2.90.10.10">
    <property type="entry name" value="Bulb-type lectin domain"/>
    <property type="match status" value="1"/>
</dbReference>
<reference evidence="3 4" key="1">
    <citation type="submission" date="2024-01" db="EMBL/GenBank/DDBJ databases">
        <title>Genome assemblies of Stephania.</title>
        <authorList>
            <person name="Yang L."/>
        </authorList>
    </citation>
    <scope>NUCLEOTIDE SEQUENCE [LARGE SCALE GENOMIC DNA]</scope>
    <source>
        <strain evidence="3">QJT</strain>
        <tissue evidence="3">Leaf</tissue>
    </source>
</reference>
<proteinExistence type="predicted"/>
<evidence type="ECO:0000256" key="1">
    <source>
        <dbReference type="SAM" id="SignalP"/>
    </source>
</evidence>
<evidence type="ECO:0000259" key="2">
    <source>
        <dbReference type="PROSITE" id="PS50927"/>
    </source>
</evidence>
<dbReference type="InterPro" id="IPR001480">
    <property type="entry name" value="Bulb-type_lectin_dom"/>
</dbReference>
<keyword evidence="1" id="KW-0732">Signal</keyword>
<comment type="caution">
    <text evidence="3">The sequence shown here is derived from an EMBL/GenBank/DDBJ whole genome shotgun (WGS) entry which is preliminary data.</text>
</comment>
<sequence length="152" mass="16812">MASYALTLTMVMSFILAMSTMHAGAEDTMFNGERLLTNQFLQNGPYTFIMQGDCNLVLYVKQDNNQNKALWASGTNGHGNSCFLLLQNNGNMVVFSGTDVVWSSGSTRGPNIYRLVMQTDGNVVIYGGATWATNTMQRRKTMMMVVNATRLN</sequence>